<proteinExistence type="predicted"/>
<dbReference type="Proteomes" id="UP000031327">
    <property type="component" value="Unassembled WGS sequence"/>
</dbReference>
<evidence type="ECO:0000313" key="1">
    <source>
        <dbReference type="EMBL" id="KID56554.1"/>
    </source>
</evidence>
<comment type="caution">
    <text evidence="1">The sequence shown here is derived from an EMBL/GenBank/DDBJ whole genome shotgun (WGS) entry which is preliminary data.</text>
</comment>
<reference evidence="1 2" key="1">
    <citation type="submission" date="2014-12" db="EMBL/GenBank/DDBJ databases">
        <title>Draft Genome Sequence of Pseudoalteromonas luteoviolacea HI1.</title>
        <authorList>
            <person name="Asahina A.Y."/>
            <person name="Hadfield M.G."/>
        </authorList>
    </citation>
    <scope>NUCLEOTIDE SEQUENCE [LARGE SCALE GENOMIC DNA]</scope>
    <source>
        <strain evidence="1 2">HI1</strain>
    </source>
</reference>
<gene>
    <name evidence="1" type="ORF">JF50_11470</name>
</gene>
<dbReference type="AlphaFoldDB" id="A0A0C1MHW6"/>
<dbReference type="EMBL" id="JWIC01000006">
    <property type="protein sequence ID" value="KID56554.1"/>
    <property type="molecule type" value="Genomic_DNA"/>
</dbReference>
<dbReference type="RefSeq" id="WP_039609622.1">
    <property type="nucleotide sequence ID" value="NZ_JWIC01000006.1"/>
</dbReference>
<organism evidence="1 2">
    <name type="scientific">Pseudoalteromonas luteoviolacea</name>
    <dbReference type="NCBI Taxonomy" id="43657"/>
    <lineage>
        <taxon>Bacteria</taxon>
        <taxon>Pseudomonadati</taxon>
        <taxon>Pseudomonadota</taxon>
        <taxon>Gammaproteobacteria</taxon>
        <taxon>Alteromonadales</taxon>
        <taxon>Pseudoalteromonadaceae</taxon>
        <taxon>Pseudoalteromonas</taxon>
    </lineage>
</organism>
<protein>
    <submittedName>
        <fullName evidence="1">Uncharacterized protein</fullName>
    </submittedName>
</protein>
<sequence>MLELIDLRLPQAFCRLDTGYAFKVLELLKSESLSYMEAEQSSICGANSPNTKNYWSNKIGDEFVINGKVYNDENYIKAVYPLNKAIFFMADIVKAANK</sequence>
<name>A0A0C1MHW6_9GAMM</name>
<dbReference type="OrthoDB" id="9840869at2"/>
<accession>A0A0C1MHW6</accession>
<evidence type="ECO:0000313" key="2">
    <source>
        <dbReference type="Proteomes" id="UP000031327"/>
    </source>
</evidence>